<evidence type="ECO:0000313" key="3">
    <source>
        <dbReference type="Proteomes" id="UP000070498"/>
    </source>
</evidence>
<sequence>MDAFIATILPTGFNFNPYGWQLCWGQQVNVNQYQAVFSLLANYYGGDGKTSFGLPDLRGRVPIGWGAKDGGNLNYAIGTKSGNDAQALSISQMPVHSHTTTFAPTKTDLDLKTAAVTGNQTVSAKLDVSTSTATSNLATAGTYLATTGGATTKIYAATSSNPVSLGGVSASLDGSPSIPELSITVPGVVTGGTVTVGTAGGGAPVDIRPSSQAINFIICMNGIYPTRE</sequence>
<feature type="domain" description="Phage tail collar" evidence="1">
    <location>
        <begin position="7"/>
        <end position="62"/>
    </location>
</feature>
<dbReference type="STRING" id="2052828.ATO67_22055"/>
<reference evidence="2 3" key="1">
    <citation type="submission" date="2015-11" db="EMBL/GenBank/DDBJ databases">
        <title>Draft genome sequence of Agrobacterium sp. R89-1.</title>
        <authorList>
            <person name="Zahradnik J."/>
            <person name="Kyslikova E."/>
            <person name="Palyzova A."/>
            <person name="Kyslik P."/>
        </authorList>
    </citation>
    <scope>NUCLEOTIDE SEQUENCE [LARGE SCALE GENOMIC DNA]</scope>
    <source>
        <strain evidence="2 3">R89-1</strain>
    </source>
</reference>
<proteinExistence type="predicted"/>
<dbReference type="InterPro" id="IPR011083">
    <property type="entry name" value="Phage_tail_collar_dom"/>
</dbReference>
<dbReference type="Proteomes" id="UP000070498">
    <property type="component" value="Unassembled WGS sequence"/>
</dbReference>
<accession>A0A135P4F9</accession>
<dbReference type="OrthoDB" id="9810174at2"/>
<gene>
    <name evidence="2" type="ORF">ATO67_22055</name>
</gene>
<comment type="caution">
    <text evidence="2">The sequence shown here is derived from an EMBL/GenBank/DDBJ whole genome shotgun (WGS) entry which is preliminary data.</text>
</comment>
<dbReference type="Gene3D" id="3.90.1340.10">
    <property type="entry name" value="Phage tail collar domain"/>
    <property type="match status" value="1"/>
</dbReference>
<keyword evidence="3" id="KW-1185">Reference proteome</keyword>
<evidence type="ECO:0000259" key="1">
    <source>
        <dbReference type="Pfam" id="PF07484"/>
    </source>
</evidence>
<dbReference type="InterPro" id="IPR037053">
    <property type="entry name" value="Phage_tail_collar_dom_sf"/>
</dbReference>
<dbReference type="AlphaFoldDB" id="A0A135P4F9"/>
<name>A0A135P4F9_9HYPH</name>
<organism evidence="2 3">
    <name type="scientific">Agrobacterium bohemicum</name>
    <dbReference type="NCBI Taxonomy" id="2052828"/>
    <lineage>
        <taxon>Bacteria</taxon>
        <taxon>Pseudomonadati</taxon>
        <taxon>Pseudomonadota</taxon>
        <taxon>Alphaproteobacteria</taxon>
        <taxon>Hyphomicrobiales</taxon>
        <taxon>Rhizobiaceae</taxon>
        <taxon>Rhizobium/Agrobacterium group</taxon>
        <taxon>Agrobacterium</taxon>
    </lineage>
</organism>
<dbReference type="EMBL" id="LNUW01000017">
    <property type="protein sequence ID" value="KXG86321.1"/>
    <property type="molecule type" value="Genomic_DNA"/>
</dbReference>
<dbReference type="SUPFAM" id="SSF88874">
    <property type="entry name" value="Receptor-binding domain of short tail fibre protein gp12"/>
    <property type="match status" value="1"/>
</dbReference>
<dbReference type="RefSeq" id="WP_067654021.1">
    <property type="nucleotide sequence ID" value="NZ_KQ961042.1"/>
</dbReference>
<protein>
    <recommendedName>
        <fullName evidence="1">Phage tail collar domain-containing protein</fullName>
    </recommendedName>
</protein>
<evidence type="ECO:0000313" key="2">
    <source>
        <dbReference type="EMBL" id="KXG86321.1"/>
    </source>
</evidence>
<dbReference type="Pfam" id="PF07484">
    <property type="entry name" value="Collar"/>
    <property type="match status" value="1"/>
</dbReference>